<feature type="compositionally biased region" description="Polar residues" evidence="1">
    <location>
        <begin position="330"/>
        <end position="344"/>
    </location>
</feature>
<feature type="compositionally biased region" description="Basic and acidic residues" evidence="1">
    <location>
        <begin position="208"/>
        <end position="231"/>
    </location>
</feature>
<keyword evidence="3" id="KW-1185">Reference proteome</keyword>
<comment type="caution">
    <text evidence="2">The sequence shown here is derived from an EMBL/GenBank/DDBJ whole genome shotgun (WGS) entry which is preliminary data.</text>
</comment>
<feature type="region of interest" description="Disordered" evidence="1">
    <location>
        <begin position="437"/>
        <end position="476"/>
    </location>
</feature>
<dbReference type="Proteomes" id="UP001295684">
    <property type="component" value="Unassembled WGS sequence"/>
</dbReference>
<proteinExistence type="predicted"/>
<organism evidence="2 3">
    <name type="scientific">Euplotes crassus</name>
    <dbReference type="NCBI Taxonomy" id="5936"/>
    <lineage>
        <taxon>Eukaryota</taxon>
        <taxon>Sar</taxon>
        <taxon>Alveolata</taxon>
        <taxon>Ciliophora</taxon>
        <taxon>Intramacronucleata</taxon>
        <taxon>Spirotrichea</taxon>
        <taxon>Hypotrichia</taxon>
        <taxon>Euplotida</taxon>
        <taxon>Euplotidae</taxon>
        <taxon>Moneuplotes</taxon>
    </lineage>
</organism>
<dbReference type="AlphaFoldDB" id="A0AAD2D7Q2"/>
<feature type="region of interest" description="Disordered" evidence="1">
    <location>
        <begin position="47"/>
        <end position="344"/>
    </location>
</feature>
<gene>
    <name evidence="2" type="ORF">ECRASSUSDP1_LOCUS24015</name>
</gene>
<feature type="compositionally biased region" description="Acidic residues" evidence="1">
    <location>
        <begin position="308"/>
        <end position="321"/>
    </location>
</feature>
<evidence type="ECO:0000256" key="1">
    <source>
        <dbReference type="SAM" id="MobiDB-lite"/>
    </source>
</evidence>
<dbReference type="EMBL" id="CAMPGE010024724">
    <property type="protein sequence ID" value="CAI2382538.1"/>
    <property type="molecule type" value="Genomic_DNA"/>
</dbReference>
<sequence>MDGVDSSDDEQEAEDSQPLQQTTTQASRPLACSLNWDAQDNIQKDIANNLAEPHHEEQLEILKGDPAPVELPQDKLVSDQVVSSEPVSAEPEPREEPTLEINKEPKIKQMEEQKVRAPVPVPRPAPKKKATINRNRAPVLPSSLFGEVPTTAFSASIPIPEEKQTKEEYKEPVIEEPKDTRVEEPKESIAEMFQQPLAEEQKTLITQETRRDSDKFETIRIDKEKSPEQVQRKPPPKGLFDSIANFIMNNDESEEEKQDEQVVAKQEVNKQEHVPEPVQEHSEAEQNLPDEQTQQPEEGYQEIHSEEGSEEILGEEDDEDSEHSQDEHQVSQANTIPQELLDFTQQETDSIVEITQKEAITAQAINEISYSIEESPAKNEVEQEDVKEPEQPSSKDQMSKPPKFSSRPPPFKASNMFSISNKIRKVQKYIAPEFMEQENSKAAPPKFDSAVSTKPKLQRETPSVFRPTAPPVDNTPVVEEEVPAPAAEISEKISTKIAREVAQKSLTHEGKSIFCAQDPQRKKNLNQYRNILRKVTMDACNNNESEEDLLFWQIIELLMNINTNLFKPSQGIESGIREQIINLLSENIDVDNTEEFKLSSTSTMDDTSDKILSNIRNGESPVNVLLQELVKNPQFIGEDMNSLLLIFSSVFLSKDEYENMVKNYVKKVLDAKDTLYILLMICINKAHELKEEDLLNNWVTTFTMVVLSILNPGGVETIEPKQTLIYFDKLGSSLFKRNRNPQERLIGLFFIFTAKQQELFQFLVENNKNSWRNELNINLLCTIDNFFNEKDPDSYEITSLKLAYYRADIIFTSSENDNQFCMELLKWVLSRSLYLKNVNCENTVKDAEDLQRRIIAKYPEYQQVHDQSRQPPRLPSDQNKSMLSGLFEGFGL</sequence>
<feature type="region of interest" description="Disordered" evidence="1">
    <location>
        <begin position="1"/>
        <end position="30"/>
    </location>
</feature>
<accession>A0AAD2D7Q2</accession>
<feature type="compositionally biased region" description="Basic and acidic residues" evidence="1">
    <location>
        <begin position="375"/>
        <end position="390"/>
    </location>
</feature>
<evidence type="ECO:0000313" key="2">
    <source>
        <dbReference type="EMBL" id="CAI2382538.1"/>
    </source>
</evidence>
<name>A0AAD2D7Q2_EUPCR</name>
<feature type="compositionally biased region" description="Polar residues" evidence="1">
    <location>
        <begin position="18"/>
        <end position="27"/>
    </location>
</feature>
<feature type="region of interest" description="Disordered" evidence="1">
    <location>
        <begin position="369"/>
        <end position="416"/>
    </location>
</feature>
<evidence type="ECO:0000313" key="3">
    <source>
        <dbReference type="Proteomes" id="UP001295684"/>
    </source>
</evidence>
<feature type="compositionally biased region" description="Basic and acidic residues" evidence="1">
    <location>
        <begin position="259"/>
        <end position="284"/>
    </location>
</feature>
<reference evidence="2" key="1">
    <citation type="submission" date="2023-07" db="EMBL/GenBank/DDBJ databases">
        <authorList>
            <consortium name="AG Swart"/>
            <person name="Singh M."/>
            <person name="Singh A."/>
            <person name="Seah K."/>
            <person name="Emmerich C."/>
        </authorList>
    </citation>
    <scope>NUCLEOTIDE SEQUENCE</scope>
    <source>
        <strain evidence="2">DP1</strain>
    </source>
</reference>
<feature type="compositionally biased region" description="Acidic residues" evidence="1">
    <location>
        <begin position="1"/>
        <end position="15"/>
    </location>
</feature>
<feature type="compositionally biased region" description="Basic and acidic residues" evidence="1">
    <location>
        <begin position="160"/>
        <end position="189"/>
    </location>
</feature>
<feature type="compositionally biased region" description="Basic and acidic residues" evidence="1">
    <location>
        <begin position="91"/>
        <end position="115"/>
    </location>
</feature>
<protein>
    <submittedName>
        <fullName evidence="2">Uncharacterized protein</fullName>
    </submittedName>
</protein>
<feature type="compositionally biased region" description="Basic and acidic residues" evidence="1">
    <location>
        <begin position="52"/>
        <end position="63"/>
    </location>
</feature>